<feature type="transmembrane region" description="Helical" evidence="1">
    <location>
        <begin position="37"/>
        <end position="55"/>
    </location>
</feature>
<organism evidence="2 3">
    <name type="scientific">Streptococcus mitis</name>
    <dbReference type="NCBI Taxonomy" id="28037"/>
    <lineage>
        <taxon>Bacteria</taxon>
        <taxon>Bacillati</taxon>
        <taxon>Bacillota</taxon>
        <taxon>Bacilli</taxon>
        <taxon>Lactobacillales</taxon>
        <taxon>Streptococcaceae</taxon>
        <taxon>Streptococcus</taxon>
        <taxon>Streptococcus mitis group</taxon>
    </lineage>
</organism>
<dbReference type="EMBL" id="NCVL01000017">
    <property type="protein sequence ID" value="ORP05493.1"/>
    <property type="molecule type" value="Genomic_DNA"/>
</dbReference>
<gene>
    <name evidence="2" type="ORF">B7694_04725</name>
</gene>
<comment type="caution">
    <text evidence="2">The sequence shown here is derived from an EMBL/GenBank/DDBJ whole genome shotgun (WGS) entry which is preliminary data.</text>
</comment>
<keyword evidence="1" id="KW-1133">Transmembrane helix</keyword>
<dbReference type="AlphaFoldDB" id="A0A1X1L1B8"/>
<evidence type="ECO:0000256" key="1">
    <source>
        <dbReference type="SAM" id="Phobius"/>
    </source>
</evidence>
<feature type="transmembrane region" description="Helical" evidence="1">
    <location>
        <begin position="7"/>
        <end position="25"/>
    </location>
</feature>
<keyword evidence="1" id="KW-0472">Membrane</keyword>
<proteinExistence type="predicted"/>
<dbReference type="Proteomes" id="UP000193505">
    <property type="component" value="Unassembled WGS sequence"/>
</dbReference>
<keyword evidence="1" id="KW-0812">Transmembrane</keyword>
<evidence type="ECO:0000313" key="2">
    <source>
        <dbReference type="EMBL" id="ORP05493.1"/>
    </source>
</evidence>
<name>A0A1X1L1B8_STRMT</name>
<accession>A0A1X1L1B8</accession>
<protein>
    <submittedName>
        <fullName evidence="2">Uncharacterized protein</fullName>
    </submittedName>
</protein>
<reference evidence="2 3" key="1">
    <citation type="journal article" date="2016" name="Eur. J. Clin. Microbiol. Infect. Dis.">
        <title>Whole genome sequencing as a tool for phylogenetic analysis of clinical strains of Mitis group streptococci.</title>
        <authorList>
            <person name="Rasmussen L.H."/>
            <person name="Dargis R."/>
            <person name="Hojholt K."/>
            <person name="Christensen J.J."/>
            <person name="Skovgaard O."/>
            <person name="Justesen U.S."/>
            <person name="Rosenvinge F.S."/>
            <person name="Moser C."/>
            <person name="Lukjancenko O."/>
            <person name="Rasmussen S."/>
            <person name="Nielsen X.C."/>
        </authorList>
    </citation>
    <scope>NUCLEOTIDE SEQUENCE [LARGE SCALE GENOMIC DNA]</scope>
    <source>
        <strain evidence="2 3">OD_310347_11</strain>
    </source>
</reference>
<sequence>MGLFLGYLVVYFLTLIFLVVIFDWGKSDVLKLVENGLIFLFLPLVFVFVLAYDFINKIK</sequence>
<evidence type="ECO:0000313" key="3">
    <source>
        <dbReference type="Proteomes" id="UP000193505"/>
    </source>
</evidence>